<dbReference type="KEGG" id="esx:ESOMN_v1c06020"/>
<feature type="chain" id="PRO_5014629350" evidence="1">
    <location>
        <begin position="18"/>
        <end position="394"/>
    </location>
</feature>
<protein>
    <submittedName>
        <fullName evidence="2">Uncharacterized protein</fullName>
    </submittedName>
</protein>
<evidence type="ECO:0000313" key="2">
    <source>
        <dbReference type="EMBL" id="ATZ18984.1"/>
    </source>
</evidence>
<keyword evidence="1" id="KW-0732">Signal</keyword>
<reference evidence="2 3" key="1">
    <citation type="submission" date="2017-11" db="EMBL/GenBank/DDBJ databases">
        <title>Genome sequence of Entomoplasma somnilux PYAN-1 (ATCC 49194).</title>
        <authorList>
            <person name="Lo W.-S."/>
            <person name="Gasparich G.E."/>
            <person name="Kuo C.-H."/>
        </authorList>
    </citation>
    <scope>NUCLEOTIDE SEQUENCE [LARGE SCALE GENOMIC DNA]</scope>
    <source>
        <strain evidence="2 3">PYAN-1</strain>
    </source>
</reference>
<proteinExistence type="predicted"/>
<evidence type="ECO:0000256" key="1">
    <source>
        <dbReference type="SAM" id="SignalP"/>
    </source>
</evidence>
<organism evidence="2 3">
    <name type="scientific">Williamsoniiplasma somnilux</name>
    <dbReference type="NCBI Taxonomy" id="215578"/>
    <lineage>
        <taxon>Bacteria</taxon>
        <taxon>Bacillati</taxon>
        <taxon>Mycoplasmatota</taxon>
        <taxon>Mollicutes</taxon>
        <taxon>Entomoplasmatales</taxon>
        <taxon>Williamsoniiplasma</taxon>
    </lineage>
</organism>
<accession>A0A2K8NZ25</accession>
<name>A0A2K8NZ25_9MOLU</name>
<sequence length="394" mass="44842">MLKLLGILSLLSPAATSAVVPINNSNKIEISNKISNKINFDINENLYTILELDKLLLKKTSINVFDLASSGEDVDQDKLFKEIMAEELKNNPEQKVNITTILVDWMKNPTDWLFLEFPQNYPEIGKAQNYDITLLYLGSGSFNGTLSFEVILDNDDTFEKTFLSNAFTTSELGILEDEEFLNPEKYIWNTILSVNLNTEVKFEDLIFVNIAYDKTLVTAREESNFKGSYEFKYKTNFNFNVSTSLKTMRVDAYDSTQKDSDSKSLELTFNLGREKLVDIYSSLEYRLSGYTWDNKNYTDEIDVFSGSVSQTIGNTSIYVPSIDLSIDSSSVELAHRKYANVNSMESHLNLSWDWITNKTLKITLSGNISAYATAWNAYWARTEAIALIDNIKLK</sequence>
<dbReference type="AlphaFoldDB" id="A0A2K8NZ25"/>
<evidence type="ECO:0000313" key="3">
    <source>
        <dbReference type="Proteomes" id="UP000232230"/>
    </source>
</evidence>
<dbReference type="EMBL" id="CP024965">
    <property type="protein sequence ID" value="ATZ18984.1"/>
    <property type="molecule type" value="Genomic_DNA"/>
</dbReference>
<gene>
    <name evidence="2" type="ORF">ESOMN_v1c06020</name>
</gene>
<feature type="signal peptide" evidence="1">
    <location>
        <begin position="1"/>
        <end position="17"/>
    </location>
</feature>
<dbReference type="RefSeq" id="WP_024863499.1">
    <property type="nucleotide sequence ID" value="NZ_CP024965.1"/>
</dbReference>
<dbReference type="Proteomes" id="UP000232230">
    <property type="component" value="Chromosome"/>
</dbReference>
<keyword evidence="3" id="KW-1185">Reference proteome</keyword>